<organism evidence="2 3">
    <name type="scientific">Sphingomonas canadensis</name>
    <dbReference type="NCBI Taxonomy" id="1219257"/>
    <lineage>
        <taxon>Bacteria</taxon>
        <taxon>Pseudomonadati</taxon>
        <taxon>Pseudomonadota</taxon>
        <taxon>Alphaproteobacteria</taxon>
        <taxon>Sphingomonadales</taxon>
        <taxon>Sphingomonadaceae</taxon>
        <taxon>Sphingomonas</taxon>
    </lineage>
</organism>
<accession>A0ABW3H8Q7</accession>
<proteinExistence type="predicted"/>
<name>A0ABW3H8Q7_9SPHN</name>
<sequence>MARRQNQSGSAIWTEDGGIVLEIRPDKMDRYREIVAKIDVPQDRKDDVIRSVANLLQAFIDKAFGVDPVQLATQDRLSDSFQTAASHANLGHRQDAARVDLDDEGAITKTKSDKDMRHDKNTDKQSGHLLPRF</sequence>
<feature type="compositionally biased region" description="Basic and acidic residues" evidence="1">
    <location>
        <begin position="110"/>
        <end position="126"/>
    </location>
</feature>
<dbReference type="EMBL" id="JBHTJG010000008">
    <property type="protein sequence ID" value="MFD0947674.1"/>
    <property type="molecule type" value="Genomic_DNA"/>
</dbReference>
<evidence type="ECO:0000313" key="2">
    <source>
        <dbReference type="EMBL" id="MFD0947674.1"/>
    </source>
</evidence>
<evidence type="ECO:0000256" key="1">
    <source>
        <dbReference type="SAM" id="MobiDB-lite"/>
    </source>
</evidence>
<reference evidence="3" key="1">
    <citation type="journal article" date="2019" name="Int. J. Syst. Evol. Microbiol.">
        <title>The Global Catalogue of Microorganisms (GCM) 10K type strain sequencing project: providing services to taxonomists for standard genome sequencing and annotation.</title>
        <authorList>
            <consortium name="The Broad Institute Genomics Platform"/>
            <consortium name="The Broad Institute Genome Sequencing Center for Infectious Disease"/>
            <person name="Wu L."/>
            <person name="Ma J."/>
        </authorList>
    </citation>
    <scope>NUCLEOTIDE SEQUENCE [LARGE SCALE GENOMIC DNA]</scope>
    <source>
        <strain evidence="3">CCUG 62982</strain>
    </source>
</reference>
<gene>
    <name evidence="2" type="ORF">ACFQ1E_15100</name>
</gene>
<evidence type="ECO:0000313" key="3">
    <source>
        <dbReference type="Proteomes" id="UP001596977"/>
    </source>
</evidence>
<comment type="caution">
    <text evidence="2">The sequence shown here is derived from an EMBL/GenBank/DDBJ whole genome shotgun (WGS) entry which is preliminary data.</text>
</comment>
<dbReference type="Proteomes" id="UP001596977">
    <property type="component" value="Unassembled WGS sequence"/>
</dbReference>
<dbReference type="RefSeq" id="WP_264945501.1">
    <property type="nucleotide sequence ID" value="NZ_JAPDRA010000008.1"/>
</dbReference>
<keyword evidence="3" id="KW-1185">Reference proteome</keyword>
<protein>
    <submittedName>
        <fullName evidence="2">Uncharacterized protein</fullName>
    </submittedName>
</protein>
<feature type="region of interest" description="Disordered" evidence="1">
    <location>
        <begin position="87"/>
        <end position="133"/>
    </location>
</feature>